<dbReference type="AlphaFoldDB" id="A0A2S4VCP6"/>
<organism evidence="1 2">
    <name type="scientific">Puccinia striiformis</name>
    <dbReference type="NCBI Taxonomy" id="27350"/>
    <lineage>
        <taxon>Eukaryota</taxon>
        <taxon>Fungi</taxon>
        <taxon>Dikarya</taxon>
        <taxon>Basidiomycota</taxon>
        <taxon>Pucciniomycotina</taxon>
        <taxon>Pucciniomycetes</taxon>
        <taxon>Pucciniales</taxon>
        <taxon>Pucciniaceae</taxon>
        <taxon>Puccinia</taxon>
    </lineage>
</organism>
<proteinExistence type="predicted"/>
<dbReference type="Proteomes" id="UP000238274">
    <property type="component" value="Unassembled WGS sequence"/>
</dbReference>
<protein>
    <submittedName>
        <fullName evidence="1">Uncharacterized protein</fullName>
    </submittedName>
</protein>
<comment type="caution">
    <text evidence="1">The sequence shown here is derived from an EMBL/GenBank/DDBJ whole genome shotgun (WGS) entry which is preliminary data.</text>
</comment>
<dbReference type="EMBL" id="PKSM01000149">
    <property type="protein sequence ID" value="POW07245.1"/>
    <property type="molecule type" value="Genomic_DNA"/>
</dbReference>
<reference evidence="2" key="3">
    <citation type="journal article" date="2018" name="Mol. Plant Microbe Interact.">
        <title>Genome sequence resources for the wheat stripe rust pathogen (Puccinia striiformis f. sp. tritici) and the barley stripe rust pathogen (Puccinia striiformis f. sp. hordei).</title>
        <authorList>
            <person name="Xia C."/>
            <person name="Wang M."/>
            <person name="Yin C."/>
            <person name="Cornejo O.E."/>
            <person name="Hulbert S.H."/>
            <person name="Chen X."/>
        </authorList>
    </citation>
    <scope>NUCLEOTIDE SEQUENCE [LARGE SCALE GENOMIC DNA]</scope>
    <source>
        <strain evidence="2">93TX-2</strain>
    </source>
</reference>
<reference evidence="1 2" key="1">
    <citation type="submission" date="2017-12" db="EMBL/GenBank/DDBJ databases">
        <title>Gene loss provides genomic basis for host adaptation in cereal stripe rust fungi.</title>
        <authorList>
            <person name="Xia C."/>
        </authorList>
    </citation>
    <scope>NUCLEOTIDE SEQUENCE [LARGE SCALE GENOMIC DNA]</scope>
    <source>
        <strain evidence="1 2">93TX-2</strain>
    </source>
</reference>
<keyword evidence="2" id="KW-1185">Reference proteome</keyword>
<accession>A0A2S4VCP6</accession>
<reference evidence="2" key="2">
    <citation type="journal article" date="2018" name="BMC Genomics">
        <title>Genomic insights into host adaptation between the wheat stripe rust pathogen (Puccinia striiformis f. sp. tritici) and the barley stripe rust pathogen (Puccinia striiformis f. sp. hordei).</title>
        <authorList>
            <person name="Xia C."/>
            <person name="Wang M."/>
            <person name="Yin C."/>
            <person name="Cornejo O.E."/>
            <person name="Hulbert S.H."/>
            <person name="Chen X."/>
        </authorList>
    </citation>
    <scope>NUCLEOTIDE SEQUENCE [LARGE SCALE GENOMIC DNA]</scope>
    <source>
        <strain evidence="2">93TX-2</strain>
    </source>
</reference>
<evidence type="ECO:0000313" key="2">
    <source>
        <dbReference type="Proteomes" id="UP000238274"/>
    </source>
</evidence>
<gene>
    <name evidence="1" type="ORF">PSHT_10038</name>
</gene>
<sequence length="62" mass="6922">MLTSFVAQGPAYRAPAGNNCFAPACALQRYKFRIPWADLQSRYALAICLFAGRKRPLSWGQT</sequence>
<dbReference type="VEuPathDB" id="FungiDB:PSHT_10038"/>
<name>A0A2S4VCP6_9BASI</name>
<evidence type="ECO:0000313" key="1">
    <source>
        <dbReference type="EMBL" id="POW07245.1"/>
    </source>
</evidence>